<feature type="region of interest" description="Disordered" evidence="1">
    <location>
        <begin position="1"/>
        <end position="67"/>
    </location>
</feature>
<evidence type="ECO:0000313" key="2">
    <source>
        <dbReference type="EMBL" id="JAE12405.1"/>
    </source>
</evidence>
<protein>
    <submittedName>
        <fullName evidence="2">Uncharacterized protein</fullName>
    </submittedName>
</protein>
<evidence type="ECO:0000256" key="1">
    <source>
        <dbReference type="SAM" id="MobiDB-lite"/>
    </source>
</evidence>
<proteinExistence type="predicted"/>
<sequence length="67" mass="7241">MIGSLVLMGEQQVEPTTDGRGGHHPGRNREGQGQQRPHLPGERRGEGGGEEPHGEPRPAPCCGPRRR</sequence>
<feature type="compositionally biased region" description="Basic and acidic residues" evidence="1">
    <location>
        <begin position="39"/>
        <end position="56"/>
    </location>
</feature>
<dbReference type="AlphaFoldDB" id="A0A0A9FH68"/>
<name>A0A0A9FH68_ARUDO</name>
<organism evidence="2">
    <name type="scientific">Arundo donax</name>
    <name type="common">Giant reed</name>
    <name type="synonym">Donax arundinaceus</name>
    <dbReference type="NCBI Taxonomy" id="35708"/>
    <lineage>
        <taxon>Eukaryota</taxon>
        <taxon>Viridiplantae</taxon>
        <taxon>Streptophyta</taxon>
        <taxon>Embryophyta</taxon>
        <taxon>Tracheophyta</taxon>
        <taxon>Spermatophyta</taxon>
        <taxon>Magnoliopsida</taxon>
        <taxon>Liliopsida</taxon>
        <taxon>Poales</taxon>
        <taxon>Poaceae</taxon>
        <taxon>PACMAD clade</taxon>
        <taxon>Arundinoideae</taxon>
        <taxon>Arundineae</taxon>
        <taxon>Arundo</taxon>
    </lineage>
</organism>
<dbReference type="EMBL" id="GBRH01185491">
    <property type="protein sequence ID" value="JAE12405.1"/>
    <property type="molecule type" value="Transcribed_RNA"/>
</dbReference>
<reference evidence="2" key="2">
    <citation type="journal article" date="2015" name="Data Brief">
        <title>Shoot transcriptome of the giant reed, Arundo donax.</title>
        <authorList>
            <person name="Barrero R.A."/>
            <person name="Guerrero F.D."/>
            <person name="Moolhuijzen P."/>
            <person name="Goolsby J.A."/>
            <person name="Tidwell J."/>
            <person name="Bellgard S.E."/>
            <person name="Bellgard M.I."/>
        </authorList>
    </citation>
    <scope>NUCLEOTIDE SEQUENCE</scope>
    <source>
        <tissue evidence="2">Shoot tissue taken approximately 20 cm above the soil surface</tissue>
    </source>
</reference>
<accession>A0A0A9FH68</accession>
<reference evidence="2" key="1">
    <citation type="submission" date="2014-09" db="EMBL/GenBank/DDBJ databases">
        <authorList>
            <person name="Magalhaes I.L.F."/>
            <person name="Oliveira U."/>
            <person name="Santos F.R."/>
            <person name="Vidigal T.H.D.A."/>
            <person name="Brescovit A.D."/>
            <person name="Santos A.J."/>
        </authorList>
    </citation>
    <scope>NUCLEOTIDE SEQUENCE</scope>
    <source>
        <tissue evidence="2">Shoot tissue taken approximately 20 cm above the soil surface</tissue>
    </source>
</reference>